<protein>
    <recommendedName>
        <fullName evidence="8">Bcr/CflA family efflux transporter</fullName>
    </recommendedName>
</protein>
<feature type="transmembrane region" description="Helical" evidence="8">
    <location>
        <begin position="249"/>
        <end position="269"/>
    </location>
</feature>
<feature type="domain" description="Major facilitator superfamily (MFS) profile" evidence="9">
    <location>
        <begin position="16"/>
        <end position="396"/>
    </location>
</feature>
<keyword evidence="3 8" id="KW-0813">Transport</keyword>
<comment type="subcellular location">
    <subcellularLocation>
        <location evidence="8">Cell inner membrane</location>
        <topology evidence="8">Multi-pass membrane protein</topology>
    </subcellularLocation>
    <subcellularLocation>
        <location evidence="1">Cell membrane</location>
        <topology evidence="1">Multi-pass membrane protein</topology>
    </subcellularLocation>
</comment>
<feature type="transmembrane region" description="Helical" evidence="8">
    <location>
        <begin position="215"/>
        <end position="237"/>
    </location>
</feature>
<dbReference type="InterPro" id="IPR036259">
    <property type="entry name" value="MFS_trans_sf"/>
</dbReference>
<comment type="similarity">
    <text evidence="2 8">Belongs to the major facilitator superfamily. Bcr/CmlA family.</text>
</comment>
<feature type="transmembrane region" description="Helical" evidence="8">
    <location>
        <begin position="82"/>
        <end position="101"/>
    </location>
</feature>
<gene>
    <name evidence="10" type="primary">cml</name>
    <name evidence="10" type="ORF">K5L01_08615</name>
</gene>
<dbReference type="NCBIfam" id="NF033134">
    <property type="entry name" value="cmlA_floR"/>
    <property type="match status" value="1"/>
</dbReference>
<feature type="transmembrane region" description="Helical" evidence="8">
    <location>
        <begin position="51"/>
        <end position="70"/>
    </location>
</feature>
<evidence type="ECO:0000256" key="4">
    <source>
        <dbReference type="ARBA" id="ARBA00022475"/>
    </source>
</evidence>
<dbReference type="PROSITE" id="PS50850">
    <property type="entry name" value="MFS"/>
    <property type="match status" value="1"/>
</dbReference>
<keyword evidence="6 8" id="KW-1133">Transmembrane helix</keyword>
<dbReference type="PANTHER" id="PTHR43124:SF3">
    <property type="entry name" value="CHLORAMPHENICOL EFFLUX PUMP RV0191"/>
    <property type="match status" value="1"/>
</dbReference>
<feature type="transmembrane region" description="Helical" evidence="8">
    <location>
        <begin position="374"/>
        <end position="393"/>
    </location>
</feature>
<feature type="transmembrane region" description="Helical" evidence="8">
    <location>
        <begin position="345"/>
        <end position="368"/>
    </location>
</feature>
<sequence>MPVHPARSWAHPLPSALLLMVPFDLLASLAMDIYLPVIPHMPAALGTSATLVQLTLSSYLLVLGTGQLLFGPLSDRCGRRPVLLGGALLFTLASFALALAHTGGVFLGLRVLQALGASAALVATFATVRDVYADTPQGRTVYGLFSAILAFVPALGPILGAALALGLGWRGIFAALGALGAIAVGRAWPRWSETRPPAGPRRPPAWGAVLHRRAFWVYTLGFSAAMGSFFVFFSIAPRLLMTGAGLSRMAFSLAFASVALVMVAVTRLAGRAAGRWGVAGCCGRGALLVMAGAIALGLCAATMPPSFVSVVVPMWGIAAGIVLMVSVTAEGALAGSGDHAGTAVALYYALQSLLVTGLGTLWIVWLGGDSVRPLLVQALAMPALCLLGLRWLAEGRRGGR</sequence>
<evidence type="ECO:0000256" key="3">
    <source>
        <dbReference type="ARBA" id="ARBA00022448"/>
    </source>
</evidence>
<evidence type="ECO:0000313" key="11">
    <source>
        <dbReference type="Proteomes" id="UP001431235"/>
    </source>
</evidence>
<evidence type="ECO:0000259" key="9">
    <source>
        <dbReference type="PROSITE" id="PS50850"/>
    </source>
</evidence>
<keyword evidence="11" id="KW-1185">Reference proteome</keyword>
<dbReference type="InterPro" id="IPR011701">
    <property type="entry name" value="MFS"/>
</dbReference>
<feature type="transmembrane region" description="Helical" evidence="8">
    <location>
        <begin position="12"/>
        <end position="31"/>
    </location>
</feature>
<proteinExistence type="inferred from homology"/>
<evidence type="ECO:0000313" key="10">
    <source>
        <dbReference type="EMBL" id="MCL7714703.1"/>
    </source>
</evidence>
<reference evidence="10 11" key="1">
    <citation type="submission" date="2021-08" db="EMBL/GenBank/DDBJ databases">
        <title>Novel members of of the genus Stenotrophomonas from differernt environment.</title>
        <authorList>
            <person name="Deng Y."/>
        </authorList>
    </citation>
    <scope>NUCLEOTIDE SEQUENCE [LARGE SCALE GENOMIC DNA]</scope>
    <source>
        <strain evidence="10 11">CPCC 101365</strain>
    </source>
</reference>
<evidence type="ECO:0000256" key="8">
    <source>
        <dbReference type="RuleBase" id="RU365088"/>
    </source>
</evidence>
<dbReference type="InterPro" id="IPR004812">
    <property type="entry name" value="Efflux_drug-R_Bcr/CmlA"/>
</dbReference>
<keyword evidence="7 8" id="KW-0472">Membrane</keyword>
<dbReference type="Gene3D" id="1.20.1720.10">
    <property type="entry name" value="Multidrug resistance protein D"/>
    <property type="match status" value="1"/>
</dbReference>
<dbReference type="EMBL" id="JAIKTS010000002">
    <property type="protein sequence ID" value="MCL7714703.1"/>
    <property type="molecule type" value="Genomic_DNA"/>
</dbReference>
<comment type="caution">
    <text evidence="10">The sequence shown here is derived from an EMBL/GenBank/DDBJ whole genome shotgun (WGS) entry which is preliminary data.</text>
</comment>
<dbReference type="Pfam" id="PF07690">
    <property type="entry name" value="MFS_1"/>
    <property type="match status" value="1"/>
</dbReference>
<dbReference type="PANTHER" id="PTHR43124">
    <property type="entry name" value="PURINE EFFLUX PUMP PBUE"/>
    <property type="match status" value="1"/>
</dbReference>
<evidence type="ECO:0000256" key="7">
    <source>
        <dbReference type="ARBA" id="ARBA00023136"/>
    </source>
</evidence>
<feature type="transmembrane region" description="Helical" evidence="8">
    <location>
        <begin position="107"/>
        <end position="128"/>
    </location>
</feature>
<evidence type="ECO:0000256" key="5">
    <source>
        <dbReference type="ARBA" id="ARBA00022692"/>
    </source>
</evidence>
<name>A0ABT0SI03_9GAMM</name>
<accession>A0ABT0SI03</accession>
<feature type="transmembrane region" description="Helical" evidence="8">
    <location>
        <begin position="171"/>
        <end position="188"/>
    </location>
</feature>
<feature type="transmembrane region" description="Helical" evidence="8">
    <location>
        <begin position="281"/>
        <end position="303"/>
    </location>
</feature>
<dbReference type="Proteomes" id="UP001431235">
    <property type="component" value="Unassembled WGS sequence"/>
</dbReference>
<dbReference type="InterPro" id="IPR050189">
    <property type="entry name" value="MFS_Efflux_Transporters"/>
</dbReference>
<dbReference type="InterPro" id="IPR020846">
    <property type="entry name" value="MFS_dom"/>
</dbReference>
<dbReference type="SUPFAM" id="SSF103473">
    <property type="entry name" value="MFS general substrate transporter"/>
    <property type="match status" value="1"/>
</dbReference>
<dbReference type="NCBIfam" id="TIGR00710">
    <property type="entry name" value="efflux_Bcr_CflA"/>
    <property type="match status" value="1"/>
</dbReference>
<keyword evidence="5 8" id="KW-0812">Transmembrane</keyword>
<feature type="transmembrane region" description="Helical" evidence="8">
    <location>
        <begin position="315"/>
        <end position="333"/>
    </location>
</feature>
<evidence type="ECO:0000256" key="1">
    <source>
        <dbReference type="ARBA" id="ARBA00004651"/>
    </source>
</evidence>
<keyword evidence="4" id="KW-1003">Cell membrane</keyword>
<evidence type="ECO:0000256" key="6">
    <source>
        <dbReference type="ARBA" id="ARBA00022989"/>
    </source>
</evidence>
<organism evidence="10 11">
    <name type="scientific">Stenotrophomonas mori</name>
    <dbReference type="NCBI Taxonomy" id="2871096"/>
    <lineage>
        <taxon>Bacteria</taxon>
        <taxon>Pseudomonadati</taxon>
        <taxon>Pseudomonadota</taxon>
        <taxon>Gammaproteobacteria</taxon>
        <taxon>Lysobacterales</taxon>
        <taxon>Lysobacteraceae</taxon>
        <taxon>Stenotrophomonas</taxon>
    </lineage>
</organism>
<dbReference type="RefSeq" id="WP_250063912.1">
    <property type="nucleotide sequence ID" value="NZ_JAIKTS010000002.1"/>
</dbReference>
<keyword evidence="8" id="KW-0997">Cell inner membrane</keyword>
<feature type="transmembrane region" description="Helical" evidence="8">
    <location>
        <begin position="140"/>
        <end position="165"/>
    </location>
</feature>
<evidence type="ECO:0000256" key="2">
    <source>
        <dbReference type="ARBA" id="ARBA00006236"/>
    </source>
</evidence>